<name>A0A2T0B134_9CLOT</name>
<dbReference type="SUPFAM" id="SSF56300">
    <property type="entry name" value="Metallo-dependent phosphatases"/>
    <property type="match status" value="1"/>
</dbReference>
<reference evidence="4 5" key="1">
    <citation type="submission" date="2018-03" db="EMBL/GenBank/DDBJ databases">
        <title>Genome sequence of Clostridium liquoris DSM 100320.</title>
        <authorList>
            <person name="Poehlein A."/>
            <person name="Daniel R."/>
        </authorList>
    </citation>
    <scope>NUCLEOTIDE SEQUENCE [LARGE SCALE GENOMIC DNA]</scope>
    <source>
        <strain evidence="4 5">DSM 100320</strain>
    </source>
</reference>
<dbReference type="AlphaFoldDB" id="A0A2T0B134"/>
<dbReference type="RefSeq" id="WP_106064580.1">
    <property type="nucleotide sequence ID" value="NZ_PVXO01000068.1"/>
</dbReference>
<evidence type="ECO:0000313" key="4">
    <source>
        <dbReference type="EMBL" id="PRR77132.1"/>
    </source>
</evidence>
<keyword evidence="5" id="KW-1185">Reference proteome</keyword>
<feature type="transmembrane region" description="Helical" evidence="2">
    <location>
        <begin position="12"/>
        <end position="34"/>
    </location>
</feature>
<protein>
    <submittedName>
        <fullName evidence="4">Capsule biosynthesis protein CapA</fullName>
    </submittedName>
</protein>
<dbReference type="Pfam" id="PF09587">
    <property type="entry name" value="PGA_cap"/>
    <property type="match status" value="1"/>
</dbReference>
<accession>A0A2T0B134</accession>
<dbReference type="Proteomes" id="UP000239706">
    <property type="component" value="Unassembled WGS sequence"/>
</dbReference>
<comment type="caution">
    <text evidence="4">The sequence shown here is derived from an EMBL/GenBank/DDBJ whole genome shotgun (WGS) entry which is preliminary data.</text>
</comment>
<dbReference type="InterPro" id="IPR052169">
    <property type="entry name" value="CW_Biosynth-Accessory"/>
</dbReference>
<feature type="domain" description="Capsule synthesis protein CapA" evidence="3">
    <location>
        <begin position="71"/>
        <end position="299"/>
    </location>
</feature>
<dbReference type="Gene3D" id="3.60.21.10">
    <property type="match status" value="1"/>
</dbReference>
<sequence length="382" mass="43247">MSRKLKFNSNALLFILLGLLIMAATIWYVIYYSINNAETSTKDKEITTSKDKLENKNTKKAAKKDGYSEVLISFGGDSTIGHDTKFAFANSLPDVLSKNNNDFSYFYKNVASIFKNDDISIVNLETVFTNSKDRAEKQFNFKADPSYAQALPLGHIEGVDISNNHIYDYKQKGFDDTLEALKTNNINYFGEGHTWIKEVNGVKFAFLGYTGYNDYAEFRQKLEKDIKKLKDEGCIVIINLHWGSENSYYPTETQVNLAHFAIDKGADLIIGHHPHVIQGIEQYNGKIICYSLGNFCFGGNFNPKDKDTFIFQAKYKLKNGKAESYGVKVIPCSISSVNYINDYCPTPLQGEEKERVLKKLNGLSSKAGFKITDEFYNIDVKN</sequence>
<evidence type="ECO:0000256" key="1">
    <source>
        <dbReference type="ARBA" id="ARBA00005662"/>
    </source>
</evidence>
<gene>
    <name evidence="4" type="primary">capA</name>
    <name evidence="4" type="ORF">CLLI_25440</name>
</gene>
<dbReference type="InterPro" id="IPR019079">
    <property type="entry name" value="Capsule_synth_CapA"/>
</dbReference>
<dbReference type="InterPro" id="IPR029052">
    <property type="entry name" value="Metallo-depent_PP-like"/>
</dbReference>
<evidence type="ECO:0000259" key="3">
    <source>
        <dbReference type="SMART" id="SM00854"/>
    </source>
</evidence>
<organism evidence="4 5">
    <name type="scientific">Clostridium liquoris</name>
    <dbReference type="NCBI Taxonomy" id="1289519"/>
    <lineage>
        <taxon>Bacteria</taxon>
        <taxon>Bacillati</taxon>
        <taxon>Bacillota</taxon>
        <taxon>Clostridia</taxon>
        <taxon>Eubacteriales</taxon>
        <taxon>Clostridiaceae</taxon>
        <taxon>Clostridium</taxon>
    </lineage>
</organism>
<dbReference type="OrthoDB" id="9810906at2"/>
<dbReference type="PANTHER" id="PTHR33393:SF13">
    <property type="entry name" value="PGA BIOSYNTHESIS PROTEIN CAPA"/>
    <property type="match status" value="1"/>
</dbReference>
<comment type="similarity">
    <text evidence="1">Belongs to the CapA family.</text>
</comment>
<dbReference type="PANTHER" id="PTHR33393">
    <property type="entry name" value="POLYGLUTAMINE SYNTHESIS ACCESSORY PROTEIN RV0574C-RELATED"/>
    <property type="match status" value="1"/>
</dbReference>
<evidence type="ECO:0000256" key="2">
    <source>
        <dbReference type="SAM" id="Phobius"/>
    </source>
</evidence>
<dbReference type="EMBL" id="PVXO01000068">
    <property type="protein sequence ID" value="PRR77132.1"/>
    <property type="molecule type" value="Genomic_DNA"/>
</dbReference>
<dbReference type="SMART" id="SM00854">
    <property type="entry name" value="PGA_cap"/>
    <property type="match status" value="1"/>
</dbReference>
<keyword evidence="2" id="KW-0812">Transmembrane</keyword>
<keyword evidence="2" id="KW-0472">Membrane</keyword>
<keyword evidence="2" id="KW-1133">Transmembrane helix</keyword>
<dbReference type="CDD" id="cd07381">
    <property type="entry name" value="MPP_CapA"/>
    <property type="match status" value="1"/>
</dbReference>
<proteinExistence type="inferred from homology"/>
<evidence type="ECO:0000313" key="5">
    <source>
        <dbReference type="Proteomes" id="UP000239706"/>
    </source>
</evidence>